<accession>A0A0E9RWY2</accession>
<name>A0A0E9RWY2_ANGAN</name>
<proteinExistence type="predicted"/>
<protein>
    <submittedName>
        <fullName evidence="1">Uncharacterized protein</fullName>
    </submittedName>
</protein>
<evidence type="ECO:0000313" key="1">
    <source>
        <dbReference type="EMBL" id="JAH32748.1"/>
    </source>
</evidence>
<dbReference type="EMBL" id="GBXM01075829">
    <property type="protein sequence ID" value="JAH32748.1"/>
    <property type="molecule type" value="Transcribed_RNA"/>
</dbReference>
<reference evidence="1" key="2">
    <citation type="journal article" date="2015" name="Fish Shellfish Immunol.">
        <title>Early steps in the European eel (Anguilla anguilla)-Vibrio vulnificus interaction in the gills: Role of the RtxA13 toxin.</title>
        <authorList>
            <person name="Callol A."/>
            <person name="Pajuelo D."/>
            <person name="Ebbesson L."/>
            <person name="Teles M."/>
            <person name="MacKenzie S."/>
            <person name="Amaro C."/>
        </authorList>
    </citation>
    <scope>NUCLEOTIDE SEQUENCE</scope>
</reference>
<dbReference type="AlphaFoldDB" id="A0A0E9RWY2"/>
<reference evidence="1" key="1">
    <citation type="submission" date="2014-11" db="EMBL/GenBank/DDBJ databases">
        <authorList>
            <person name="Amaro Gonzalez C."/>
        </authorList>
    </citation>
    <scope>NUCLEOTIDE SEQUENCE</scope>
</reference>
<sequence>MNVVLGSMIYIYINYIRERVEEGLSHLHFCFSYLVWKSRSCCL</sequence>
<organism evidence="1">
    <name type="scientific">Anguilla anguilla</name>
    <name type="common">European freshwater eel</name>
    <name type="synonym">Muraena anguilla</name>
    <dbReference type="NCBI Taxonomy" id="7936"/>
    <lineage>
        <taxon>Eukaryota</taxon>
        <taxon>Metazoa</taxon>
        <taxon>Chordata</taxon>
        <taxon>Craniata</taxon>
        <taxon>Vertebrata</taxon>
        <taxon>Euteleostomi</taxon>
        <taxon>Actinopterygii</taxon>
        <taxon>Neopterygii</taxon>
        <taxon>Teleostei</taxon>
        <taxon>Anguilliformes</taxon>
        <taxon>Anguillidae</taxon>
        <taxon>Anguilla</taxon>
    </lineage>
</organism>